<dbReference type="InterPro" id="IPR008283">
    <property type="entry name" value="Peptidase_M17_N"/>
</dbReference>
<dbReference type="Gene3D" id="3.40.220.10">
    <property type="entry name" value="Leucine Aminopeptidase, subunit E, domain 1"/>
    <property type="match status" value="1"/>
</dbReference>
<organism evidence="2">
    <name type="scientific">mine drainage metagenome</name>
    <dbReference type="NCBI Taxonomy" id="410659"/>
    <lineage>
        <taxon>unclassified sequences</taxon>
        <taxon>metagenomes</taxon>
        <taxon>ecological metagenomes</taxon>
    </lineage>
</organism>
<keyword evidence="2" id="KW-0645">Protease</keyword>
<dbReference type="InterPro" id="IPR043472">
    <property type="entry name" value="Macro_dom-like"/>
</dbReference>
<dbReference type="AlphaFoldDB" id="T0ZAR1"/>
<dbReference type="SUPFAM" id="SSF52949">
    <property type="entry name" value="Macro domain-like"/>
    <property type="match status" value="1"/>
</dbReference>
<evidence type="ECO:0000313" key="2">
    <source>
        <dbReference type="EMBL" id="EQD41197.1"/>
    </source>
</evidence>
<feature type="domain" description="Peptidase M17 leucyl aminopeptidase N-terminal" evidence="1">
    <location>
        <begin position="1"/>
        <end position="96"/>
    </location>
</feature>
<protein>
    <submittedName>
        <fullName evidence="2">Leucyl aminopeptidase</fullName>
    </submittedName>
</protein>
<keyword evidence="2" id="KW-0031">Aminopeptidase</keyword>
<accession>T0ZAR1</accession>
<reference evidence="2" key="1">
    <citation type="submission" date="2013-08" db="EMBL/GenBank/DDBJ databases">
        <authorList>
            <person name="Mendez C."/>
            <person name="Richter M."/>
            <person name="Ferrer M."/>
            <person name="Sanchez J."/>
        </authorList>
    </citation>
    <scope>NUCLEOTIDE SEQUENCE</scope>
</reference>
<dbReference type="EMBL" id="AUZZ01007759">
    <property type="protein sequence ID" value="EQD41197.1"/>
    <property type="molecule type" value="Genomic_DNA"/>
</dbReference>
<keyword evidence="2" id="KW-0378">Hydrolase</keyword>
<name>T0ZAR1_9ZZZZ</name>
<dbReference type="GO" id="GO:0070006">
    <property type="term" value="F:metalloaminopeptidase activity"/>
    <property type="evidence" value="ECO:0007669"/>
    <property type="project" value="InterPro"/>
</dbReference>
<dbReference type="GO" id="GO:0006508">
    <property type="term" value="P:proteolysis"/>
    <property type="evidence" value="ECO:0007669"/>
    <property type="project" value="InterPro"/>
</dbReference>
<evidence type="ECO:0000259" key="1">
    <source>
        <dbReference type="Pfam" id="PF02789"/>
    </source>
</evidence>
<feature type="non-terminal residue" evidence="2">
    <location>
        <position position="166"/>
    </location>
</feature>
<sequence>GDFSGRAAETLLVADLPGLAASRVLLTGLGARKAFGRKPWRKAWTAAVGALAKTGVASAAVALERPDTEALDDYHYGRAVAEIASIALYRINDLKTARKPKPAALKRVLAGPAAKGSSKALERGLAHGAAIAEAAKVQRDLANLPGNICTPRYLAEQARALARSHR</sequence>
<reference evidence="2" key="2">
    <citation type="journal article" date="2014" name="ISME J.">
        <title>Microbial stratification in low pH oxic and suboxic macroscopic growths along an acid mine drainage.</title>
        <authorList>
            <person name="Mendez-Garcia C."/>
            <person name="Mesa V."/>
            <person name="Sprenger R.R."/>
            <person name="Richter M."/>
            <person name="Diez M.S."/>
            <person name="Solano J."/>
            <person name="Bargiela R."/>
            <person name="Golyshina O.V."/>
            <person name="Manteca A."/>
            <person name="Ramos J.L."/>
            <person name="Gallego J.R."/>
            <person name="Llorente I."/>
            <person name="Martins Dos Santos V.A."/>
            <person name="Jensen O.N."/>
            <person name="Pelaez A.I."/>
            <person name="Sanchez J."/>
            <person name="Ferrer M."/>
        </authorList>
    </citation>
    <scope>NUCLEOTIDE SEQUENCE</scope>
</reference>
<comment type="caution">
    <text evidence="2">The sequence shown here is derived from an EMBL/GenBank/DDBJ whole genome shotgun (WGS) entry which is preliminary data.</text>
</comment>
<gene>
    <name evidence="2" type="ORF">B2A_10777</name>
</gene>
<dbReference type="Pfam" id="PF02789">
    <property type="entry name" value="Peptidase_M17_N"/>
    <property type="match status" value="1"/>
</dbReference>
<proteinExistence type="predicted"/>
<feature type="non-terminal residue" evidence="2">
    <location>
        <position position="1"/>
    </location>
</feature>